<accession>A0A0C2JVN0</accession>
<dbReference type="EMBL" id="JWZT01000804">
    <property type="protein sequence ID" value="KII73483.1"/>
    <property type="molecule type" value="Genomic_DNA"/>
</dbReference>
<evidence type="ECO:0000313" key="3">
    <source>
        <dbReference type="Proteomes" id="UP000031668"/>
    </source>
</evidence>
<dbReference type="AlphaFoldDB" id="A0A0C2JVN0"/>
<dbReference type="Proteomes" id="UP000031668">
    <property type="component" value="Unassembled WGS sequence"/>
</dbReference>
<organism evidence="2 3">
    <name type="scientific">Thelohanellus kitauei</name>
    <name type="common">Myxosporean</name>
    <dbReference type="NCBI Taxonomy" id="669202"/>
    <lineage>
        <taxon>Eukaryota</taxon>
        <taxon>Metazoa</taxon>
        <taxon>Cnidaria</taxon>
        <taxon>Myxozoa</taxon>
        <taxon>Myxosporea</taxon>
        <taxon>Bivalvulida</taxon>
        <taxon>Platysporina</taxon>
        <taxon>Myxobolidae</taxon>
        <taxon>Thelohanellus</taxon>
    </lineage>
</organism>
<gene>
    <name evidence="2" type="ORF">RF11_11812</name>
</gene>
<evidence type="ECO:0000313" key="2">
    <source>
        <dbReference type="EMBL" id="KII73483.1"/>
    </source>
</evidence>
<keyword evidence="1" id="KW-1133">Transmembrane helix</keyword>
<sequence>MSALYYPKFAQKGTINGILHLKYVDNVGFAIDVKCWQKRTDLSTSNDLCKKRLKLIQETISTSNSLLYVVVFVGAQFVSFTIYFIKHPKILSCKSNIWCKKNQH</sequence>
<evidence type="ECO:0000256" key="1">
    <source>
        <dbReference type="SAM" id="Phobius"/>
    </source>
</evidence>
<comment type="caution">
    <text evidence="2">The sequence shown here is derived from an EMBL/GenBank/DDBJ whole genome shotgun (WGS) entry which is preliminary data.</text>
</comment>
<protein>
    <submittedName>
        <fullName evidence="2">Uncharacterized protein</fullName>
    </submittedName>
</protein>
<name>A0A0C2JVN0_THEKT</name>
<reference evidence="2 3" key="1">
    <citation type="journal article" date="2014" name="Genome Biol. Evol.">
        <title>The genome of the myxosporean Thelohanellus kitauei shows adaptations to nutrient acquisition within its fish host.</title>
        <authorList>
            <person name="Yang Y."/>
            <person name="Xiong J."/>
            <person name="Zhou Z."/>
            <person name="Huo F."/>
            <person name="Miao W."/>
            <person name="Ran C."/>
            <person name="Liu Y."/>
            <person name="Zhang J."/>
            <person name="Feng J."/>
            <person name="Wang M."/>
            <person name="Wang M."/>
            <person name="Wang L."/>
            <person name="Yao B."/>
        </authorList>
    </citation>
    <scope>NUCLEOTIDE SEQUENCE [LARGE SCALE GENOMIC DNA]</scope>
    <source>
        <strain evidence="2">Wuqing</strain>
    </source>
</reference>
<proteinExistence type="predicted"/>
<keyword evidence="1" id="KW-0472">Membrane</keyword>
<keyword evidence="3" id="KW-1185">Reference proteome</keyword>
<keyword evidence="1" id="KW-0812">Transmembrane</keyword>
<feature type="transmembrane region" description="Helical" evidence="1">
    <location>
        <begin position="65"/>
        <end position="85"/>
    </location>
</feature>